<evidence type="ECO:0000259" key="5">
    <source>
        <dbReference type="PROSITE" id="PS51745"/>
    </source>
</evidence>
<evidence type="ECO:0000256" key="2">
    <source>
        <dbReference type="ARBA" id="ARBA00023294"/>
    </source>
</evidence>
<dbReference type="Pfam" id="PF02309">
    <property type="entry name" value="AUX_IAA"/>
    <property type="match status" value="1"/>
</dbReference>
<keyword evidence="3" id="KW-0678">Repressor</keyword>
<sequence length="335" mass="36637">MVRASFRGLEFLSRSRLANSAMGRAAKVLRQLQAGRRIHADLFSSDLLVSTGSVRYMGTITGIGDIDPARWPGSKWRFPKCSWFSFWIAKPQKRGATISSSWGAPGNANDSDRECTLFGFWLKAKTALASTAKDDVHKDLESLARTGTSSSKQDVHQMGRALDLRKFRGYRELLEELQHLFGIDKNLNGSEWQAVYVDNEGDMLLVGDDPWGVFTFQGVLHDGAMHSAAEIQKLTVQARNSSTEEPSSRLSDQQDSSSPRRPTGCLGVGVATLPLCPLIGAPGASLSLPASCLQRAKRSVRGDQKIVLKLSTFEDTRFAIATQKGASDTTNNSNK</sequence>
<name>D8QZT2_SELML</name>
<evidence type="ECO:0000256" key="4">
    <source>
        <dbReference type="SAM" id="MobiDB-lite"/>
    </source>
</evidence>
<keyword evidence="3" id="KW-0805">Transcription regulation</keyword>
<dbReference type="Gene3D" id="3.10.20.90">
    <property type="entry name" value="Phosphatidylinositol 3-kinase Catalytic Subunit, Chain A, domain 1"/>
    <property type="match status" value="1"/>
</dbReference>
<dbReference type="Gene3D" id="2.30.30.1040">
    <property type="match status" value="1"/>
</dbReference>
<dbReference type="InterPro" id="IPR044835">
    <property type="entry name" value="ARF_plant"/>
</dbReference>
<gene>
    <name evidence="6" type="ORF">SELMODRAFT_405821</name>
</gene>
<comment type="similarity">
    <text evidence="3">Belongs to the Aux/IAA family.</text>
</comment>
<dbReference type="AlphaFoldDB" id="D8QZT2"/>
<evidence type="ECO:0000256" key="1">
    <source>
        <dbReference type="ARBA" id="ARBA00004123"/>
    </source>
</evidence>
<comment type="subunit">
    <text evidence="3">Homodimers and heterodimers.</text>
</comment>
<dbReference type="Proteomes" id="UP000001514">
    <property type="component" value="Unassembled WGS sequence"/>
</dbReference>
<comment type="function">
    <text evidence="3">Aux/IAA proteins are short-lived transcriptional factors that function as repressors of early auxin response genes at low auxin concentrations.</text>
</comment>
<dbReference type="InterPro" id="IPR033389">
    <property type="entry name" value="AUX/IAA_dom"/>
</dbReference>
<feature type="region of interest" description="Disordered" evidence="4">
    <location>
        <begin position="238"/>
        <end position="263"/>
    </location>
</feature>
<protein>
    <recommendedName>
        <fullName evidence="3">Auxin-responsive protein</fullName>
    </recommendedName>
</protein>
<keyword evidence="3" id="KW-0539">Nucleus</keyword>
<dbReference type="GO" id="GO:0005634">
    <property type="term" value="C:nucleus"/>
    <property type="evidence" value="ECO:0007669"/>
    <property type="project" value="UniProtKB-SubCell"/>
</dbReference>
<dbReference type="Gramene" id="EFJ34850">
    <property type="protein sequence ID" value="EFJ34850"/>
    <property type="gene ID" value="SELMODRAFT_405821"/>
</dbReference>
<feature type="compositionally biased region" description="Low complexity" evidence="4">
    <location>
        <begin position="248"/>
        <end position="262"/>
    </location>
</feature>
<keyword evidence="7" id="KW-1185">Reference proteome</keyword>
<comment type="subcellular location">
    <subcellularLocation>
        <location evidence="1 3">Nucleus</location>
    </subcellularLocation>
</comment>
<dbReference type="GO" id="GO:0009734">
    <property type="term" value="P:auxin-activated signaling pathway"/>
    <property type="evidence" value="ECO:0007669"/>
    <property type="project" value="UniProtKB-UniRule"/>
</dbReference>
<dbReference type="KEGG" id="smo:SELMODRAFT_405821"/>
<dbReference type="PANTHER" id="PTHR31384:SF5">
    <property type="entry name" value="AUXIN RESPONSE FACTOR 3"/>
    <property type="match status" value="1"/>
</dbReference>
<dbReference type="HOGENOM" id="CLU_830016_0_0_1"/>
<evidence type="ECO:0000313" key="6">
    <source>
        <dbReference type="EMBL" id="EFJ34850.1"/>
    </source>
</evidence>
<evidence type="ECO:0000313" key="7">
    <source>
        <dbReference type="Proteomes" id="UP000001514"/>
    </source>
</evidence>
<dbReference type="PROSITE" id="PS51745">
    <property type="entry name" value="PB1"/>
    <property type="match status" value="1"/>
</dbReference>
<feature type="domain" description="PB1" evidence="5">
    <location>
        <begin position="145"/>
        <end position="223"/>
    </location>
</feature>
<dbReference type="EMBL" id="GL377569">
    <property type="protein sequence ID" value="EFJ34850.1"/>
    <property type="molecule type" value="Genomic_DNA"/>
</dbReference>
<dbReference type="GO" id="GO:0003677">
    <property type="term" value="F:DNA binding"/>
    <property type="evidence" value="ECO:0007669"/>
    <property type="project" value="InterPro"/>
</dbReference>
<keyword evidence="3" id="KW-0804">Transcription</keyword>
<accession>D8QZT2</accession>
<dbReference type="GO" id="GO:0006355">
    <property type="term" value="P:regulation of DNA-templated transcription"/>
    <property type="evidence" value="ECO:0007669"/>
    <property type="project" value="InterPro"/>
</dbReference>
<evidence type="ECO:0000256" key="3">
    <source>
        <dbReference type="RuleBase" id="RU004549"/>
    </source>
</evidence>
<dbReference type="SUPFAM" id="SSF54277">
    <property type="entry name" value="CAD &amp; PB1 domains"/>
    <property type="match status" value="1"/>
</dbReference>
<organism evidence="7">
    <name type="scientific">Selaginella moellendorffii</name>
    <name type="common">Spikemoss</name>
    <dbReference type="NCBI Taxonomy" id="88036"/>
    <lineage>
        <taxon>Eukaryota</taxon>
        <taxon>Viridiplantae</taxon>
        <taxon>Streptophyta</taxon>
        <taxon>Embryophyta</taxon>
        <taxon>Tracheophyta</taxon>
        <taxon>Lycopodiopsida</taxon>
        <taxon>Selaginellales</taxon>
        <taxon>Selaginellaceae</taxon>
        <taxon>Selaginella</taxon>
    </lineage>
</organism>
<dbReference type="InterPro" id="IPR053793">
    <property type="entry name" value="PB1-like"/>
</dbReference>
<dbReference type="InParanoid" id="D8QZT2"/>
<proteinExistence type="inferred from homology"/>
<keyword evidence="2 3" id="KW-0927">Auxin signaling pathway</keyword>
<dbReference type="PANTHER" id="PTHR31384">
    <property type="entry name" value="AUXIN RESPONSE FACTOR 4-RELATED"/>
    <property type="match status" value="1"/>
</dbReference>
<reference evidence="6 7" key="1">
    <citation type="journal article" date="2011" name="Science">
        <title>The Selaginella genome identifies genetic changes associated with the evolution of vascular plants.</title>
        <authorList>
            <person name="Banks J.A."/>
            <person name="Nishiyama T."/>
            <person name="Hasebe M."/>
            <person name="Bowman J.L."/>
            <person name="Gribskov M."/>
            <person name="dePamphilis C."/>
            <person name="Albert V.A."/>
            <person name="Aono N."/>
            <person name="Aoyama T."/>
            <person name="Ambrose B.A."/>
            <person name="Ashton N.W."/>
            <person name="Axtell M.J."/>
            <person name="Barker E."/>
            <person name="Barker M.S."/>
            <person name="Bennetzen J.L."/>
            <person name="Bonawitz N.D."/>
            <person name="Chapple C."/>
            <person name="Cheng C."/>
            <person name="Correa L.G."/>
            <person name="Dacre M."/>
            <person name="DeBarry J."/>
            <person name="Dreyer I."/>
            <person name="Elias M."/>
            <person name="Engstrom E.M."/>
            <person name="Estelle M."/>
            <person name="Feng L."/>
            <person name="Finet C."/>
            <person name="Floyd S.K."/>
            <person name="Frommer W.B."/>
            <person name="Fujita T."/>
            <person name="Gramzow L."/>
            <person name="Gutensohn M."/>
            <person name="Harholt J."/>
            <person name="Hattori M."/>
            <person name="Heyl A."/>
            <person name="Hirai T."/>
            <person name="Hiwatashi Y."/>
            <person name="Ishikawa M."/>
            <person name="Iwata M."/>
            <person name="Karol K.G."/>
            <person name="Koehler B."/>
            <person name="Kolukisaoglu U."/>
            <person name="Kubo M."/>
            <person name="Kurata T."/>
            <person name="Lalonde S."/>
            <person name="Li K."/>
            <person name="Li Y."/>
            <person name="Litt A."/>
            <person name="Lyons E."/>
            <person name="Manning G."/>
            <person name="Maruyama T."/>
            <person name="Michael T.P."/>
            <person name="Mikami K."/>
            <person name="Miyazaki S."/>
            <person name="Morinaga S."/>
            <person name="Murata T."/>
            <person name="Mueller-Roeber B."/>
            <person name="Nelson D.R."/>
            <person name="Obara M."/>
            <person name="Oguri Y."/>
            <person name="Olmstead R.G."/>
            <person name="Onodera N."/>
            <person name="Petersen B.L."/>
            <person name="Pils B."/>
            <person name="Prigge M."/>
            <person name="Rensing S.A."/>
            <person name="Riano-Pachon D.M."/>
            <person name="Roberts A.W."/>
            <person name="Sato Y."/>
            <person name="Scheller H.V."/>
            <person name="Schulz B."/>
            <person name="Schulz C."/>
            <person name="Shakirov E.V."/>
            <person name="Shibagaki N."/>
            <person name="Shinohara N."/>
            <person name="Shippen D.E."/>
            <person name="Soerensen I."/>
            <person name="Sotooka R."/>
            <person name="Sugimoto N."/>
            <person name="Sugita M."/>
            <person name="Sumikawa N."/>
            <person name="Tanurdzic M."/>
            <person name="Theissen G."/>
            <person name="Ulvskov P."/>
            <person name="Wakazuki S."/>
            <person name="Weng J.K."/>
            <person name="Willats W.W."/>
            <person name="Wipf D."/>
            <person name="Wolf P.G."/>
            <person name="Yang L."/>
            <person name="Zimmer A.D."/>
            <person name="Zhu Q."/>
            <person name="Mitros T."/>
            <person name="Hellsten U."/>
            <person name="Loque D."/>
            <person name="Otillar R."/>
            <person name="Salamov A."/>
            <person name="Schmutz J."/>
            <person name="Shapiro H."/>
            <person name="Lindquist E."/>
            <person name="Lucas S."/>
            <person name="Rokhsar D."/>
            <person name="Grigoriev I.V."/>
        </authorList>
    </citation>
    <scope>NUCLEOTIDE SEQUENCE [LARGE SCALE GENOMIC DNA]</scope>
</reference>